<accession>A0AAF0CRG6</accession>
<dbReference type="InterPro" id="IPR039422">
    <property type="entry name" value="MarR/SlyA-like"/>
</dbReference>
<dbReference type="EMBL" id="CP119075">
    <property type="protein sequence ID" value="WED66679.1"/>
    <property type="molecule type" value="Genomic_DNA"/>
</dbReference>
<dbReference type="InterPro" id="IPR036388">
    <property type="entry name" value="WH-like_DNA-bd_sf"/>
</dbReference>
<dbReference type="PANTHER" id="PTHR33164:SF43">
    <property type="entry name" value="HTH-TYPE TRANSCRIPTIONAL REPRESSOR YETL"/>
    <property type="match status" value="1"/>
</dbReference>
<sequence>MLKDLPHYECLLECAKHFPDLDPAASGLFMNMLRTADELFAIKSDFLQRHNTSNGRFTVLMLLSAAGPAEGECAPPRSPAALAEMAGVTRATMTGLIDTLERDGFVRREADPHDRRAMLVHLTTQGEAFTRELLPGYFRQVTAIMAPLQRSEQEELMRLLMKVRRGIATASQVEAAETSSV</sequence>
<feature type="domain" description="HTH marR-type" evidence="4">
    <location>
        <begin position="25"/>
        <end position="165"/>
    </location>
</feature>
<dbReference type="PROSITE" id="PS50995">
    <property type="entry name" value="HTH_MARR_2"/>
    <property type="match status" value="1"/>
</dbReference>
<dbReference type="Proteomes" id="UP001218638">
    <property type="component" value="Chromosome"/>
</dbReference>
<dbReference type="GO" id="GO:0006950">
    <property type="term" value="P:response to stress"/>
    <property type="evidence" value="ECO:0007669"/>
    <property type="project" value="TreeGrafter"/>
</dbReference>
<dbReference type="InterPro" id="IPR036390">
    <property type="entry name" value="WH_DNA-bd_sf"/>
</dbReference>
<keyword evidence="1" id="KW-0805">Transcription regulation</keyword>
<organism evidence="5 6">
    <name type="scientific">Synoicihabitans lomoniglobus</name>
    <dbReference type="NCBI Taxonomy" id="2909285"/>
    <lineage>
        <taxon>Bacteria</taxon>
        <taxon>Pseudomonadati</taxon>
        <taxon>Verrucomicrobiota</taxon>
        <taxon>Opitutia</taxon>
        <taxon>Opitutales</taxon>
        <taxon>Opitutaceae</taxon>
        <taxon>Synoicihabitans</taxon>
    </lineage>
</organism>
<name>A0AAF0CRG6_9BACT</name>
<dbReference type="AlphaFoldDB" id="A0AAF0CRG6"/>
<dbReference type="Gene3D" id="1.10.10.10">
    <property type="entry name" value="Winged helix-like DNA-binding domain superfamily/Winged helix DNA-binding domain"/>
    <property type="match status" value="1"/>
</dbReference>
<keyword evidence="6" id="KW-1185">Reference proteome</keyword>
<protein>
    <submittedName>
        <fullName evidence="5">MarR family transcriptional regulator</fullName>
    </submittedName>
</protein>
<dbReference type="RefSeq" id="WP_330928841.1">
    <property type="nucleotide sequence ID" value="NZ_CP119075.1"/>
</dbReference>
<dbReference type="Pfam" id="PF01047">
    <property type="entry name" value="MarR"/>
    <property type="match status" value="1"/>
</dbReference>
<evidence type="ECO:0000259" key="4">
    <source>
        <dbReference type="PROSITE" id="PS50995"/>
    </source>
</evidence>
<evidence type="ECO:0000313" key="5">
    <source>
        <dbReference type="EMBL" id="WED66679.1"/>
    </source>
</evidence>
<dbReference type="PRINTS" id="PR00598">
    <property type="entry name" value="HTHMARR"/>
</dbReference>
<dbReference type="PANTHER" id="PTHR33164">
    <property type="entry name" value="TRANSCRIPTIONAL REGULATOR, MARR FAMILY"/>
    <property type="match status" value="1"/>
</dbReference>
<reference evidence="5" key="1">
    <citation type="submission" date="2023-03" db="EMBL/GenBank/DDBJ databases">
        <title>Lomoglobus Profundus gen. nov., sp. nov., a novel member of the phylum Verrucomicrobia, isolated from deep-marine sediment of South China Sea.</title>
        <authorList>
            <person name="Ahmad T."/>
            <person name="Ishaq S.E."/>
            <person name="Wang F."/>
        </authorList>
    </citation>
    <scope>NUCLEOTIDE SEQUENCE</scope>
    <source>
        <strain evidence="5">LMO-M01</strain>
    </source>
</reference>
<evidence type="ECO:0000256" key="2">
    <source>
        <dbReference type="ARBA" id="ARBA00023125"/>
    </source>
</evidence>
<evidence type="ECO:0000313" key="6">
    <source>
        <dbReference type="Proteomes" id="UP001218638"/>
    </source>
</evidence>
<keyword evidence="3" id="KW-0804">Transcription</keyword>
<dbReference type="SUPFAM" id="SSF46785">
    <property type="entry name" value="Winged helix' DNA-binding domain"/>
    <property type="match status" value="1"/>
</dbReference>
<keyword evidence="2" id="KW-0238">DNA-binding</keyword>
<dbReference type="InterPro" id="IPR000835">
    <property type="entry name" value="HTH_MarR-typ"/>
</dbReference>
<dbReference type="GO" id="GO:0003700">
    <property type="term" value="F:DNA-binding transcription factor activity"/>
    <property type="evidence" value="ECO:0007669"/>
    <property type="project" value="InterPro"/>
</dbReference>
<dbReference type="InterPro" id="IPR023187">
    <property type="entry name" value="Tscrpt_reg_MarR-type_CS"/>
</dbReference>
<dbReference type="SMART" id="SM00347">
    <property type="entry name" value="HTH_MARR"/>
    <property type="match status" value="1"/>
</dbReference>
<proteinExistence type="predicted"/>
<evidence type="ECO:0000256" key="1">
    <source>
        <dbReference type="ARBA" id="ARBA00023015"/>
    </source>
</evidence>
<evidence type="ECO:0000256" key="3">
    <source>
        <dbReference type="ARBA" id="ARBA00023163"/>
    </source>
</evidence>
<gene>
    <name evidence="5" type="ORF">PXH66_07425</name>
</gene>
<dbReference type="GO" id="GO:0003677">
    <property type="term" value="F:DNA binding"/>
    <property type="evidence" value="ECO:0007669"/>
    <property type="project" value="UniProtKB-KW"/>
</dbReference>
<dbReference type="PROSITE" id="PS01117">
    <property type="entry name" value="HTH_MARR_1"/>
    <property type="match status" value="1"/>
</dbReference>
<dbReference type="KEGG" id="slom:PXH66_07425"/>